<dbReference type="SUPFAM" id="SSF48452">
    <property type="entry name" value="TPR-like"/>
    <property type="match status" value="1"/>
</dbReference>
<dbReference type="PANTHER" id="PTHR43630:SF2">
    <property type="entry name" value="GLYCOSYLTRANSFERASE"/>
    <property type="match status" value="1"/>
</dbReference>
<keyword evidence="4" id="KW-1185">Reference proteome</keyword>
<evidence type="ECO:0000256" key="1">
    <source>
        <dbReference type="ARBA" id="ARBA00038494"/>
    </source>
</evidence>
<dbReference type="Proteomes" id="UP000298213">
    <property type="component" value="Unassembled WGS sequence"/>
</dbReference>
<protein>
    <submittedName>
        <fullName evidence="3">Glycosyltransferase</fullName>
    </submittedName>
</protein>
<dbReference type="EMBL" id="SPDV01000005">
    <property type="protein sequence ID" value="TFI59630.1"/>
    <property type="molecule type" value="Genomic_DNA"/>
</dbReference>
<dbReference type="SUPFAM" id="SSF53448">
    <property type="entry name" value="Nucleotide-diphospho-sugar transferases"/>
    <property type="match status" value="1"/>
</dbReference>
<evidence type="ECO:0000313" key="3">
    <source>
        <dbReference type="EMBL" id="TFI59630.1"/>
    </source>
</evidence>
<dbReference type="InterPro" id="IPR001173">
    <property type="entry name" value="Glyco_trans_2-like"/>
</dbReference>
<comment type="caution">
    <text evidence="3">The sequence shown here is derived from an EMBL/GenBank/DDBJ whole genome shotgun (WGS) entry which is preliminary data.</text>
</comment>
<dbReference type="Gene3D" id="1.25.40.10">
    <property type="entry name" value="Tetratricopeptide repeat domain"/>
    <property type="match status" value="1"/>
</dbReference>
<comment type="similarity">
    <text evidence="1">Belongs to the glycosyltransferase 2 family. WaaE/KdtX subfamily.</text>
</comment>
<dbReference type="OrthoDB" id="9815923at2"/>
<dbReference type="InterPro" id="IPR029044">
    <property type="entry name" value="Nucleotide-diphossugar_trans"/>
</dbReference>
<dbReference type="Pfam" id="PF00535">
    <property type="entry name" value="Glycos_transf_2"/>
    <property type="match status" value="1"/>
</dbReference>
<feature type="domain" description="Glycosyltransferase 2-like" evidence="2">
    <location>
        <begin position="6"/>
        <end position="120"/>
    </location>
</feature>
<dbReference type="PANTHER" id="PTHR43630">
    <property type="entry name" value="POLY-BETA-1,6-N-ACETYL-D-GLUCOSAMINE SYNTHASE"/>
    <property type="match status" value="1"/>
</dbReference>
<dbReference type="InterPro" id="IPR011990">
    <property type="entry name" value="TPR-like_helical_dom_sf"/>
</dbReference>
<name>A0A4Y8ZUE5_9SPHN</name>
<evidence type="ECO:0000313" key="4">
    <source>
        <dbReference type="Proteomes" id="UP000298213"/>
    </source>
</evidence>
<dbReference type="CDD" id="cd02511">
    <property type="entry name" value="Beta4Glucosyltransferase"/>
    <property type="match status" value="1"/>
</dbReference>
<evidence type="ECO:0000259" key="2">
    <source>
        <dbReference type="Pfam" id="PF00535"/>
    </source>
</evidence>
<dbReference type="GO" id="GO:0016740">
    <property type="term" value="F:transferase activity"/>
    <property type="evidence" value="ECO:0007669"/>
    <property type="project" value="UniProtKB-KW"/>
</dbReference>
<dbReference type="Gene3D" id="3.90.550.10">
    <property type="entry name" value="Spore Coat Polysaccharide Biosynthesis Protein SpsA, Chain A"/>
    <property type="match status" value="1"/>
</dbReference>
<gene>
    <name evidence="3" type="ORF">E2493_03945</name>
</gene>
<reference evidence="3 4" key="1">
    <citation type="submission" date="2019-03" db="EMBL/GenBank/DDBJ databases">
        <title>Genome sequence of Sphingomonas sp. 17J27-24.</title>
        <authorList>
            <person name="Kim M."/>
            <person name="Maeng S."/>
            <person name="Sathiyaraj S."/>
        </authorList>
    </citation>
    <scope>NUCLEOTIDE SEQUENCE [LARGE SCALE GENOMIC DNA]</scope>
    <source>
        <strain evidence="3 4">17J27-24</strain>
    </source>
</reference>
<accession>A0A4Y8ZUE5</accession>
<organism evidence="3 4">
    <name type="scientific">Sphingomonas parva</name>
    <dbReference type="NCBI Taxonomy" id="2555898"/>
    <lineage>
        <taxon>Bacteria</taxon>
        <taxon>Pseudomonadati</taxon>
        <taxon>Pseudomonadota</taxon>
        <taxon>Alphaproteobacteria</taxon>
        <taxon>Sphingomonadales</taxon>
        <taxon>Sphingomonadaceae</taxon>
        <taxon>Sphingomonas</taxon>
    </lineage>
</organism>
<dbReference type="RefSeq" id="WP_135083943.1">
    <property type="nucleotide sequence ID" value="NZ_SPDV01000005.1"/>
</dbReference>
<keyword evidence="3" id="KW-0808">Transferase</keyword>
<sequence length="353" mass="38171">MTRLALVMIVRNEARSLARCLESVRGVVDRIIVLDTGSTDATVEIARSLGAEVHHAPWPNDFAAARNAALDLSDADWNLILDGDEWLQGGAEALALLPPLGGGTPAFVGCGRIAEADSSGDMRVFAARLLPRGVRFAGRVHEQPATDLPQALLPLTIGHDGYAPAQLAAKQGRNEALLRAGIAERPDDPLLHYHLGRQHYIEGRHGEAADSFVAANRLAAPDLPIRLSLVVYTIVALRLAGRFEEALALVDAEQDNWEHAPDFFYAVAELYLEWAYRNPETARDELLPVVECAWLKCLQIGEKPELTGSIEGIGSWRAAEKLAHLYAALGLDGEAGRYAAMSRDMRAGAKVAA</sequence>
<proteinExistence type="inferred from homology"/>
<dbReference type="AlphaFoldDB" id="A0A4Y8ZUE5"/>